<keyword evidence="3" id="KW-1185">Reference proteome</keyword>
<reference evidence="2" key="1">
    <citation type="journal article" date="2023" name="Mol. Phylogenet. Evol.">
        <title>Genome-scale phylogeny and comparative genomics of the fungal order Sordariales.</title>
        <authorList>
            <person name="Hensen N."/>
            <person name="Bonometti L."/>
            <person name="Westerberg I."/>
            <person name="Brannstrom I.O."/>
            <person name="Guillou S."/>
            <person name="Cros-Aarteil S."/>
            <person name="Calhoun S."/>
            <person name="Haridas S."/>
            <person name="Kuo A."/>
            <person name="Mondo S."/>
            <person name="Pangilinan J."/>
            <person name="Riley R."/>
            <person name="LaButti K."/>
            <person name="Andreopoulos B."/>
            <person name="Lipzen A."/>
            <person name="Chen C."/>
            <person name="Yan M."/>
            <person name="Daum C."/>
            <person name="Ng V."/>
            <person name="Clum A."/>
            <person name="Steindorff A."/>
            <person name="Ohm R.A."/>
            <person name="Martin F."/>
            <person name="Silar P."/>
            <person name="Natvig D.O."/>
            <person name="Lalanne C."/>
            <person name="Gautier V."/>
            <person name="Ament-Velasquez S.L."/>
            <person name="Kruys A."/>
            <person name="Hutchinson M.I."/>
            <person name="Powell A.J."/>
            <person name="Barry K."/>
            <person name="Miller A.N."/>
            <person name="Grigoriev I.V."/>
            <person name="Debuchy R."/>
            <person name="Gladieux P."/>
            <person name="Hiltunen Thoren M."/>
            <person name="Johannesson H."/>
        </authorList>
    </citation>
    <scope>NUCLEOTIDE SEQUENCE</scope>
    <source>
        <strain evidence="2">CBS 958.72</strain>
    </source>
</reference>
<organism evidence="2 3">
    <name type="scientific">Lasiosphaeria ovina</name>
    <dbReference type="NCBI Taxonomy" id="92902"/>
    <lineage>
        <taxon>Eukaryota</taxon>
        <taxon>Fungi</taxon>
        <taxon>Dikarya</taxon>
        <taxon>Ascomycota</taxon>
        <taxon>Pezizomycotina</taxon>
        <taxon>Sordariomycetes</taxon>
        <taxon>Sordariomycetidae</taxon>
        <taxon>Sordariales</taxon>
        <taxon>Lasiosphaeriaceae</taxon>
        <taxon>Lasiosphaeria</taxon>
    </lineage>
</organism>
<name>A0AAE0TUW7_9PEZI</name>
<dbReference type="AlphaFoldDB" id="A0AAE0TUW7"/>
<dbReference type="Proteomes" id="UP001287356">
    <property type="component" value="Unassembled WGS sequence"/>
</dbReference>
<protein>
    <submittedName>
        <fullName evidence="2">Uncharacterized protein</fullName>
    </submittedName>
</protein>
<comment type="caution">
    <text evidence="2">The sequence shown here is derived from an EMBL/GenBank/DDBJ whole genome shotgun (WGS) entry which is preliminary data.</text>
</comment>
<dbReference type="EMBL" id="JAULSN010000002">
    <property type="protein sequence ID" value="KAK3380617.1"/>
    <property type="molecule type" value="Genomic_DNA"/>
</dbReference>
<evidence type="ECO:0000313" key="2">
    <source>
        <dbReference type="EMBL" id="KAK3380617.1"/>
    </source>
</evidence>
<gene>
    <name evidence="2" type="ORF">B0T24DRAFT_197843</name>
</gene>
<sequence>MAIAIYNMQGHCLAHHVCIYIDLIYLVRRYSPLFYNNDKRKLALHAEIRTIPIYPYGRNCPIAMIDIWVRTRPKCLESWSLSKSYLQTPETCLPSPRIRTVGSAGSLRCVKVSPRGRRQVSTSPPGSMGPRLPGQGGSHPEFAGEVSGQARRREPVIADGSASWLRRTTWATAFATPSQASITIRRNAFILLVLQYLTVSL</sequence>
<accession>A0AAE0TUW7</accession>
<proteinExistence type="predicted"/>
<reference evidence="2" key="2">
    <citation type="submission" date="2023-06" db="EMBL/GenBank/DDBJ databases">
        <authorList>
            <consortium name="Lawrence Berkeley National Laboratory"/>
            <person name="Haridas S."/>
            <person name="Hensen N."/>
            <person name="Bonometti L."/>
            <person name="Westerberg I."/>
            <person name="Brannstrom I.O."/>
            <person name="Guillou S."/>
            <person name="Cros-Aarteil S."/>
            <person name="Calhoun S."/>
            <person name="Kuo A."/>
            <person name="Mondo S."/>
            <person name="Pangilinan J."/>
            <person name="Riley R."/>
            <person name="Labutti K."/>
            <person name="Andreopoulos B."/>
            <person name="Lipzen A."/>
            <person name="Chen C."/>
            <person name="Yanf M."/>
            <person name="Daum C."/>
            <person name="Ng V."/>
            <person name="Clum A."/>
            <person name="Steindorff A."/>
            <person name="Ohm R."/>
            <person name="Martin F."/>
            <person name="Silar P."/>
            <person name="Natvig D."/>
            <person name="Lalanne C."/>
            <person name="Gautier V."/>
            <person name="Ament-Velasquez S.L."/>
            <person name="Kruys A."/>
            <person name="Hutchinson M.I."/>
            <person name="Powell A.J."/>
            <person name="Barry K."/>
            <person name="Miller A.N."/>
            <person name="Grigoriev I.V."/>
            <person name="Debuchy R."/>
            <person name="Gladieux P."/>
            <person name="Thoren M.H."/>
            <person name="Johannesson H."/>
        </authorList>
    </citation>
    <scope>NUCLEOTIDE SEQUENCE</scope>
    <source>
        <strain evidence="2">CBS 958.72</strain>
    </source>
</reference>
<evidence type="ECO:0000256" key="1">
    <source>
        <dbReference type="SAM" id="MobiDB-lite"/>
    </source>
</evidence>
<feature type="region of interest" description="Disordered" evidence="1">
    <location>
        <begin position="115"/>
        <end position="152"/>
    </location>
</feature>
<evidence type="ECO:0000313" key="3">
    <source>
        <dbReference type="Proteomes" id="UP001287356"/>
    </source>
</evidence>